<dbReference type="Pfam" id="PF00561">
    <property type="entry name" value="Abhydrolase_1"/>
    <property type="match status" value="1"/>
</dbReference>
<dbReference type="PANTHER" id="PTHR43194:SF2">
    <property type="entry name" value="PEROXISOMAL MEMBRANE PROTEIN LPX1"/>
    <property type="match status" value="1"/>
</dbReference>
<name>A0ABT7FJB7_9RHOB</name>
<keyword evidence="3" id="KW-1185">Reference proteome</keyword>
<evidence type="ECO:0000259" key="1">
    <source>
        <dbReference type="Pfam" id="PF00561"/>
    </source>
</evidence>
<dbReference type="Gene3D" id="3.40.50.1820">
    <property type="entry name" value="alpha/beta hydrolase"/>
    <property type="match status" value="1"/>
</dbReference>
<dbReference type="GO" id="GO:0016787">
    <property type="term" value="F:hydrolase activity"/>
    <property type="evidence" value="ECO:0007669"/>
    <property type="project" value="UniProtKB-KW"/>
</dbReference>
<dbReference type="Proteomes" id="UP001227126">
    <property type="component" value="Unassembled WGS sequence"/>
</dbReference>
<dbReference type="InterPro" id="IPR029058">
    <property type="entry name" value="AB_hydrolase_fold"/>
</dbReference>
<feature type="domain" description="AB hydrolase-1" evidence="1">
    <location>
        <begin position="61"/>
        <end position="210"/>
    </location>
</feature>
<dbReference type="InterPro" id="IPR050228">
    <property type="entry name" value="Carboxylesterase_BioH"/>
</dbReference>
<evidence type="ECO:0000313" key="3">
    <source>
        <dbReference type="Proteomes" id="UP001227126"/>
    </source>
</evidence>
<dbReference type="PANTHER" id="PTHR43194">
    <property type="entry name" value="HYDROLASE ALPHA/BETA FOLD FAMILY"/>
    <property type="match status" value="1"/>
</dbReference>
<keyword evidence="2" id="KW-0378">Hydrolase</keyword>
<organism evidence="2 3">
    <name type="scientific">Sedimentitalea xiamensis</name>
    <dbReference type="NCBI Taxonomy" id="3050037"/>
    <lineage>
        <taxon>Bacteria</taxon>
        <taxon>Pseudomonadati</taxon>
        <taxon>Pseudomonadota</taxon>
        <taxon>Alphaproteobacteria</taxon>
        <taxon>Rhodobacterales</taxon>
        <taxon>Paracoccaceae</taxon>
        <taxon>Sedimentitalea</taxon>
    </lineage>
</organism>
<dbReference type="PRINTS" id="PR00111">
    <property type="entry name" value="ABHYDROLASE"/>
</dbReference>
<dbReference type="RefSeq" id="WP_284487049.1">
    <property type="nucleotide sequence ID" value="NZ_JASNJE010000030.1"/>
</dbReference>
<dbReference type="InterPro" id="IPR000639">
    <property type="entry name" value="Epox_hydrolase-like"/>
</dbReference>
<protein>
    <submittedName>
        <fullName evidence="2">Alpha/beta hydrolase</fullName>
    </submittedName>
</protein>
<dbReference type="InterPro" id="IPR000073">
    <property type="entry name" value="AB_hydrolase_1"/>
</dbReference>
<gene>
    <name evidence="2" type="ORF">QO034_18690</name>
</gene>
<dbReference type="SUPFAM" id="SSF53474">
    <property type="entry name" value="alpha/beta-Hydrolases"/>
    <property type="match status" value="1"/>
</dbReference>
<comment type="caution">
    <text evidence="2">The sequence shown here is derived from an EMBL/GenBank/DDBJ whole genome shotgun (WGS) entry which is preliminary data.</text>
</comment>
<accession>A0ABT7FJB7</accession>
<proteinExistence type="predicted"/>
<evidence type="ECO:0000313" key="2">
    <source>
        <dbReference type="EMBL" id="MDK3075120.1"/>
    </source>
</evidence>
<sequence>MSLSLIFWLVLALVAGLLALSVHRTRGMAKAAARMVPQAGEIVPVRGGRIHYVAAGPTGAPPVVLIHGLSGQLQHFTYAMAELLAGDFRVIAVDRPGCGYSVRDGAELATPGEQGRMIAEALAALGVTDPILVGHSFGGAVALAMAMDRPEQVRGLALLAPATQPQAEVPEVFRGLMVRTGWLRRAIGATVAVPLAAATAEKVLAAVFAPEPAPGDFMIRAGGALGLRPQAFVTASEDAVALLDGGAGQAARYAAELTVPGGILFGSADAILSPALHGHTMAAHGLGFETLEGRGHMIPLTAPRDCADFVRRVAAMCS</sequence>
<dbReference type="PRINTS" id="PR00412">
    <property type="entry name" value="EPOXHYDRLASE"/>
</dbReference>
<dbReference type="EMBL" id="JASNJE010000030">
    <property type="protein sequence ID" value="MDK3075120.1"/>
    <property type="molecule type" value="Genomic_DNA"/>
</dbReference>
<reference evidence="2 3" key="1">
    <citation type="submission" date="2023-05" db="EMBL/GenBank/DDBJ databases">
        <title>Sedimentitalea sp. nov. JM2-8.</title>
        <authorList>
            <person name="Huang J."/>
        </authorList>
    </citation>
    <scope>NUCLEOTIDE SEQUENCE [LARGE SCALE GENOMIC DNA]</scope>
    <source>
        <strain evidence="2 3">JM2-8</strain>
    </source>
</reference>